<organism evidence="2 3">
    <name type="scientific">Actinacidiphila bryophytorum</name>
    <dbReference type="NCBI Taxonomy" id="1436133"/>
    <lineage>
        <taxon>Bacteria</taxon>
        <taxon>Bacillati</taxon>
        <taxon>Actinomycetota</taxon>
        <taxon>Actinomycetes</taxon>
        <taxon>Kitasatosporales</taxon>
        <taxon>Streptomycetaceae</taxon>
        <taxon>Actinacidiphila</taxon>
    </lineage>
</organism>
<sequence>MPHGDTTARLVIDNWPGFSDMVGDDVTRRIADAVAAGQDPRELYHREAGGEPFDFYGLIELLGSAAGIVEFGLTFHDRFRTRTGRPPTRREIHDEMVAEAERRDLPEEITEQVGDVAESILRDASDASDPAAAADTSGPAGTSGPADGTGHAG</sequence>
<name>A0A9W4H0Z6_9ACTN</name>
<evidence type="ECO:0000313" key="3">
    <source>
        <dbReference type="Proteomes" id="UP001153328"/>
    </source>
</evidence>
<proteinExistence type="predicted"/>
<dbReference type="RefSeq" id="WP_205047877.1">
    <property type="nucleotide sequence ID" value="NZ_CAJVAX010000017.1"/>
</dbReference>
<comment type="caution">
    <text evidence="2">The sequence shown here is derived from an EMBL/GenBank/DDBJ whole genome shotgun (WGS) entry which is preliminary data.</text>
</comment>
<keyword evidence="3" id="KW-1185">Reference proteome</keyword>
<protein>
    <submittedName>
        <fullName evidence="2">Uncharacterized protein</fullName>
    </submittedName>
</protein>
<dbReference type="EMBL" id="CAJVAX010000017">
    <property type="protein sequence ID" value="CAG7640427.1"/>
    <property type="molecule type" value="Genomic_DNA"/>
</dbReference>
<dbReference type="AlphaFoldDB" id="A0A9W4H0Z6"/>
<gene>
    <name evidence="2" type="ORF">SBRY_30428</name>
</gene>
<evidence type="ECO:0000256" key="1">
    <source>
        <dbReference type="SAM" id="MobiDB-lite"/>
    </source>
</evidence>
<feature type="compositionally biased region" description="Low complexity" evidence="1">
    <location>
        <begin position="127"/>
        <end position="143"/>
    </location>
</feature>
<reference evidence="2" key="1">
    <citation type="submission" date="2021-06" db="EMBL/GenBank/DDBJ databases">
        <authorList>
            <person name="Arsene-Ploetze F."/>
        </authorList>
    </citation>
    <scope>NUCLEOTIDE SEQUENCE</scope>
    <source>
        <strain evidence="2">SBRY1</strain>
    </source>
</reference>
<evidence type="ECO:0000313" key="2">
    <source>
        <dbReference type="EMBL" id="CAG7640427.1"/>
    </source>
</evidence>
<dbReference type="Proteomes" id="UP001153328">
    <property type="component" value="Unassembled WGS sequence"/>
</dbReference>
<accession>A0A9W4H0Z6</accession>
<feature type="region of interest" description="Disordered" evidence="1">
    <location>
        <begin position="102"/>
        <end position="153"/>
    </location>
</feature>